<dbReference type="PROSITE" id="PS50294">
    <property type="entry name" value="WD_REPEATS_REGION"/>
    <property type="match status" value="1"/>
</dbReference>
<dbReference type="Proteomes" id="UP000612746">
    <property type="component" value="Unassembled WGS sequence"/>
</dbReference>
<dbReference type="Pfam" id="PF00400">
    <property type="entry name" value="WD40"/>
    <property type="match status" value="1"/>
</dbReference>
<evidence type="ECO:0000256" key="2">
    <source>
        <dbReference type="ARBA" id="ARBA00022574"/>
    </source>
</evidence>
<dbReference type="AlphaFoldDB" id="A0A8H7UDM6"/>
<evidence type="ECO:0000313" key="9">
    <source>
        <dbReference type="EMBL" id="KAG2176063.1"/>
    </source>
</evidence>
<dbReference type="PROSITE" id="PS50082">
    <property type="entry name" value="WD_REPEATS_2"/>
    <property type="match status" value="1"/>
</dbReference>
<comment type="caution">
    <text evidence="9">The sequence shown here is derived from an EMBL/GenBank/DDBJ whole genome shotgun (WGS) entry which is preliminary data.</text>
</comment>
<sequence>MVQANSLFSLDTEYSADSTEFCPFPNKSKYLACGTYQLYNDENDQPTDSDKAMQRKGRLYLYKLEKDEQKVSLQQQQALETPAILDMKWCHQLIENNQVLGVADSVGGLSLYGYDDNVDSPRFEKLHSVQTTDPSVLCLSLDWSNRIKDRTSKTQIVTSHSSGEITLFDVNSTSDVTVVEQWQAHDLEAWIAAFNYWQTEVIYTGADDCLFKGWDMRMGVSQPAFTSKKHDMGVTAIQSSPHTEHILATGSYDERLRIWDTRSMRAPLTEIETGGGIWRIKWHPTKKDTLLSASMHAGGFVVNVKGGLVDNTEDKIQCEVTTEFLDHTSMTYGGDWSYSSDEDLIATCSFYDHVLHLWNA</sequence>
<evidence type="ECO:0000256" key="5">
    <source>
        <dbReference type="ARBA" id="ARBA00038092"/>
    </source>
</evidence>
<dbReference type="InterPro" id="IPR015943">
    <property type="entry name" value="WD40/YVTN_repeat-like_dom_sf"/>
</dbReference>
<keyword evidence="10" id="KW-1185">Reference proteome</keyword>
<evidence type="ECO:0000256" key="3">
    <source>
        <dbReference type="ARBA" id="ARBA00022737"/>
    </source>
</evidence>
<keyword evidence="3" id="KW-0677">Repeat</keyword>
<name>A0A8H7UDM6_9FUNG</name>
<dbReference type="InterPro" id="IPR019775">
    <property type="entry name" value="WD40_repeat_CS"/>
</dbReference>
<dbReference type="EMBL" id="JAEPRA010000014">
    <property type="protein sequence ID" value="KAG2176063.1"/>
    <property type="molecule type" value="Genomic_DNA"/>
</dbReference>
<reference evidence="9" key="1">
    <citation type="submission" date="2020-12" db="EMBL/GenBank/DDBJ databases">
        <title>Metabolic potential, ecology and presence of endohyphal bacteria is reflected in genomic diversity of Mucoromycotina.</title>
        <authorList>
            <person name="Muszewska A."/>
            <person name="Okrasinska A."/>
            <person name="Steczkiewicz K."/>
            <person name="Drgas O."/>
            <person name="Orlowska M."/>
            <person name="Perlinska-Lenart U."/>
            <person name="Aleksandrzak-Piekarczyk T."/>
            <person name="Szatraj K."/>
            <person name="Zielenkiewicz U."/>
            <person name="Pilsyk S."/>
            <person name="Malc E."/>
            <person name="Mieczkowski P."/>
            <person name="Kruszewska J.S."/>
            <person name="Biernat P."/>
            <person name="Pawlowska J."/>
        </authorList>
    </citation>
    <scope>NUCLEOTIDE SEQUENCE</scope>
    <source>
        <strain evidence="9">WA0000051536</strain>
    </source>
</reference>
<dbReference type="InterPro" id="IPR036322">
    <property type="entry name" value="WD40_repeat_dom_sf"/>
</dbReference>
<dbReference type="InterPro" id="IPR001680">
    <property type="entry name" value="WD40_rpt"/>
</dbReference>
<keyword evidence="4" id="KW-0378">Hydrolase</keyword>
<evidence type="ECO:0000256" key="4">
    <source>
        <dbReference type="ARBA" id="ARBA00022801"/>
    </source>
</evidence>
<comment type="similarity">
    <text evidence="5">Belongs to the DPH7 family.</text>
</comment>
<comment type="pathway">
    <text evidence="1">Protein modification; peptidyl-diphthamide biosynthesis.</text>
</comment>
<dbReference type="GO" id="GO:0017183">
    <property type="term" value="P:protein histidyl modification to diphthamide"/>
    <property type="evidence" value="ECO:0007669"/>
    <property type="project" value="TreeGrafter"/>
</dbReference>
<dbReference type="Gene3D" id="2.130.10.10">
    <property type="entry name" value="YVTN repeat-like/Quinoprotein amine dehydrogenase"/>
    <property type="match status" value="1"/>
</dbReference>
<dbReference type="PROSITE" id="PS00678">
    <property type="entry name" value="WD_REPEATS_1"/>
    <property type="match status" value="1"/>
</dbReference>
<organism evidence="9 10">
    <name type="scientific">Umbelopsis vinacea</name>
    <dbReference type="NCBI Taxonomy" id="44442"/>
    <lineage>
        <taxon>Eukaryota</taxon>
        <taxon>Fungi</taxon>
        <taxon>Fungi incertae sedis</taxon>
        <taxon>Mucoromycota</taxon>
        <taxon>Mucoromycotina</taxon>
        <taxon>Umbelopsidomycetes</taxon>
        <taxon>Umbelopsidales</taxon>
        <taxon>Umbelopsidaceae</taxon>
        <taxon>Umbelopsis</taxon>
    </lineage>
</organism>
<dbReference type="GO" id="GO:0061685">
    <property type="term" value="F:diphthine methylesterase activity"/>
    <property type="evidence" value="ECO:0007669"/>
    <property type="project" value="UniProtKB-EC"/>
</dbReference>
<evidence type="ECO:0000313" key="10">
    <source>
        <dbReference type="Proteomes" id="UP000612746"/>
    </source>
</evidence>
<protein>
    <recommendedName>
        <fullName evidence="6">methylated diphthine methylhydrolase</fullName>
        <ecNumber evidence="6">3.1.1.97</ecNumber>
    </recommendedName>
</protein>
<dbReference type="GO" id="GO:0005737">
    <property type="term" value="C:cytoplasm"/>
    <property type="evidence" value="ECO:0007669"/>
    <property type="project" value="TreeGrafter"/>
</dbReference>
<dbReference type="SUPFAM" id="SSF50978">
    <property type="entry name" value="WD40 repeat-like"/>
    <property type="match status" value="1"/>
</dbReference>
<keyword evidence="2 8" id="KW-0853">WD repeat</keyword>
<dbReference type="InterPro" id="IPR052415">
    <property type="entry name" value="Diphthine_MTase"/>
</dbReference>
<evidence type="ECO:0000256" key="8">
    <source>
        <dbReference type="PROSITE-ProRule" id="PRU00221"/>
    </source>
</evidence>
<evidence type="ECO:0000256" key="6">
    <source>
        <dbReference type="ARBA" id="ARBA00039131"/>
    </source>
</evidence>
<gene>
    <name evidence="9" type="ORF">INT44_000542</name>
</gene>
<dbReference type="EC" id="3.1.1.97" evidence="6"/>
<proteinExistence type="inferred from homology"/>
<comment type="catalytic activity">
    <reaction evidence="7">
        <text>diphthine methyl ester-[translation elongation factor 2] + H2O = diphthine-[translation elongation factor 2] + methanol + H(+)</text>
        <dbReference type="Rhea" id="RHEA:42656"/>
        <dbReference type="Rhea" id="RHEA-COMP:10172"/>
        <dbReference type="Rhea" id="RHEA-COMP:10173"/>
        <dbReference type="ChEBI" id="CHEBI:15377"/>
        <dbReference type="ChEBI" id="CHEBI:15378"/>
        <dbReference type="ChEBI" id="CHEBI:17790"/>
        <dbReference type="ChEBI" id="CHEBI:79005"/>
        <dbReference type="ChEBI" id="CHEBI:82696"/>
        <dbReference type="EC" id="3.1.1.97"/>
    </reaction>
</comment>
<dbReference type="SMART" id="SM00320">
    <property type="entry name" value="WD40"/>
    <property type="match status" value="5"/>
</dbReference>
<accession>A0A8H7UDM6</accession>
<dbReference type="PANTHER" id="PTHR46042">
    <property type="entry name" value="DIPHTHINE METHYLTRANSFERASE"/>
    <property type="match status" value="1"/>
</dbReference>
<dbReference type="OrthoDB" id="1930760at2759"/>
<evidence type="ECO:0000256" key="1">
    <source>
        <dbReference type="ARBA" id="ARBA00005156"/>
    </source>
</evidence>
<dbReference type="PANTHER" id="PTHR46042:SF1">
    <property type="entry name" value="DIPHTHINE METHYLTRANSFERASE"/>
    <property type="match status" value="1"/>
</dbReference>
<evidence type="ECO:0000256" key="7">
    <source>
        <dbReference type="ARBA" id="ARBA00047551"/>
    </source>
</evidence>
<feature type="repeat" description="WD" evidence="8">
    <location>
        <begin position="227"/>
        <end position="269"/>
    </location>
</feature>